<comment type="caution">
    <text evidence="3">The sequence shown here is derived from an EMBL/GenBank/DDBJ whole genome shotgun (WGS) entry which is preliminary data.</text>
</comment>
<dbReference type="PANTHER" id="PTHR45128:SF2">
    <property type="entry name" value="METHYLTRANSFERASE DOMAIN-CONTAINING PROTEIN"/>
    <property type="match status" value="1"/>
</dbReference>
<dbReference type="Pfam" id="PF21320">
    <property type="entry name" value="WHD_Rv2258c"/>
    <property type="match status" value="1"/>
</dbReference>
<evidence type="ECO:0000313" key="3">
    <source>
        <dbReference type="EMBL" id="TXL60809.1"/>
    </source>
</evidence>
<sequence length="350" mass="38028">MTREAYLQRMNVAVLGAFDVASTYLGVKLGLYQSLADHGPSTAAELAERTGTNERLVREWLEQQGATELLDASDESGEWRFALPDGHAELLLDPLEVDSVASTVMSLAGDLAQVPRLVESFRTGVGIPYADYGPDVATGQAMGTRPIYKNEMKAWFDAVPGLSDQLARGDARVLDIGCGIGWSSVYLAQAYPGVTVLGVDLDEHSIETARKVAEEEGVSDRVTFELRDVGTLSGAGYDVATMFEMLHDLARPVEVLRVAREAVEPSGVVLVADEPTNDAYVGAADEEERRHYGWSLLHCLPATMSEPDSAATGTVIRPDTVRRYAEEAGFSEVEVLPVDETSFRLYLLRP</sequence>
<keyword evidence="3" id="KW-0489">Methyltransferase</keyword>
<dbReference type="InterPro" id="IPR025714">
    <property type="entry name" value="Methyltranfer_dom"/>
</dbReference>
<dbReference type="GO" id="GO:0032259">
    <property type="term" value="P:methylation"/>
    <property type="evidence" value="ECO:0007669"/>
    <property type="project" value="UniProtKB-KW"/>
</dbReference>
<dbReference type="OrthoDB" id="9801363at2"/>
<dbReference type="InterPro" id="IPR036388">
    <property type="entry name" value="WH-like_DNA-bd_sf"/>
</dbReference>
<name>A0A5C8NG72_9ACTN</name>
<dbReference type="Proteomes" id="UP000321571">
    <property type="component" value="Unassembled WGS sequence"/>
</dbReference>
<reference evidence="3 4" key="1">
    <citation type="submission" date="2019-06" db="EMBL/GenBank/DDBJ databases">
        <title>Aeromicrobium sp. nov., isolated from a maize field.</title>
        <authorList>
            <person name="Lin S.-Y."/>
            <person name="Tsai C.-F."/>
            <person name="Young C.-C."/>
        </authorList>
    </citation>
    <scope>NUCLEOTIDE SEQUENCE [LARGE SCALE GENOMIC DNA]</scope>
    <source>
        <strain evidence="3 4">CC-CFT486</strain>
    </source>
</reference>
<dbReference type="SUPFAM" id="SSF46785">
    <property type="entry name" value="Winged helix' DNA-binding domain"/>
    <property type="match status" value="1"/>
</dbReference>
<dbReference type="PANTHER" id="PTHR45128">
    <property type="entry name" value="METHYLTRANSFERASE TYPE 11"/>
    <property type="match status" value="1"/>
</dbReference>
<dbReference type="GO" id="GO:0008168">
    <property type="term" value="F:methyltransferase activity"/>
    <property type="evidence" value="ECO:0007669"/>
    <property type="project" value="UniProtKB-KW"/>
</dbReference>
<feature type="domain" description="Methyltransferase" evidence="1">
    <location>
        <begin position="170"/>
        <end position="281"/>
    </location>
</feature>
<accession>A0A5C8NG72</accession>
<protein>
    <submittedName>
        <fullName evidence="3">Methyltransferase domain-containing protein</fullName>
    </submittedName>
</protein>
<dbReference type="Gene3D" id="1.10.10.10">
    <property type="entry name" value="Winged helix-like DNA-binding domain superfamily/Winged helix DNA-binding domain"/>
    <property type="match status" value="1"/>
</dbReference>
<dbReference type="CDD" id="cd02440">
    <property type="entry name" value="AdoMet_MTases"/>
    <property type="match status" value="1"/>
</dbReference>
<gene>
    <name evidence="3" type="ORF">FHP06_10320</name>
</gene>
<evidence type="ECO:0000259" key="2">
    <source>
        <dbReference type="Pfam" id="PF21320"/>
    </source>
</evidence>
<dbReference type="EMBL" id="VDUX01000004">
    <property type="protein sequence ID" value="TXL60809.1"/>
    <property type="molecule type" value="Genomic_DNA"/>
</dbReference>
<dbReference type="Pfam" id="PF13847">
    <property type="entry name" value="Methyltransf_31"/>
    <property type="match status" value="1"/>
</dbReference>
<dbReference type="InterPro" id="IPR029063">
    <property type="entry name" value="SAM-dependent_MTases_sf"/>
</dbReference>
<proteinExistence type="predicted"/>
<keyword evidence="3" id="KW-0808">Transferase</keyword>
<dbReference type="InterPro" id="IPR036390">
    <property type="entry name" value="WH_DNA-bd_sf"/>
</dbReference>
<evidence type="ECO:0000259" key="1">
    <source>
        <dbReference type="Pfam" id="PF13847"/>
    </source>
</evidence>
<organism evidence="3 4">
    <name type="scientific">Aeromicrobium terrae</name>
    <dbReference type="NCBI Taxonomy" id="2498846"/>
    <lineage>
        <taxon>Bacteria</taxon>
        <taxon>Bacillati</taxon>
        <taxon>Actinomycetota</taxon>
        <taxon>Actinomycetes</taxon>
        <taxon>Propionibacteriales</taxon>
        <taxon>Nocardioidaceae</taxon>
        <taxon>Aeromicrobium</taxon>
    </lineage>
</organism>
<dbReference type="InterPro" id="IPR053173">
    <property type="entry name" value="SAM-binding_MTase"/>
</dbReference>
<keyword evidence="4" id="KW-1185">Reference proteome</keyword>
<dbReference type="InterPro" id="IPR048711">
    <property type="entry name" value="WHD_Rv2258c"/>
</dbReference>
<dbReference type="Gene3D" id="3.40.50.150">
    <property type="entry name" value="Vaccinia Virus protein VP39"/>
    <property type="match status" value="1"/>
</dbReference>
<feature type="domain" description="S-adenosylmethionine-dependent methyltransferase Rv2258c-like winged HTH" evidence="2">
    <location>
        <begin position="25"/>
        <end position="91"/>
    </location>
</feature>
<evidence type="ECO:0000313" key="4">
    <source>
        <dbReference type="Proteomes" id="UP000321571"/>
    </source>
</evidence>
<dbReference type="AlphaFoldDB" id="A0A5C8NG72"/>
<dbReference type="SUPFAM" id="SSF53335">
    <property type="entry name" value="S-adenosyl-L-methionine-dependent methyltransferases"/>
    <property type="match status" value="1"/>
</dbReference>